<feature type="compositionally biased region" description="Low complexity" evidence="3">
    <location>
        <begin position="378"/>
        <end position="398"/>
    </location>
</feature>
<gene>
    <name evidence="6" type="ORF">H0264_05760</name>
</gene>
<evidence type="ECO:0000313" key="7">
    <source>
        <dbReference type="Proteomes" id="UP000515512"/>
    </source>
</evidence>
<name>A0A7D6VFX3_9NOCA</name>
<dbReference type="PANTHER" id="PTHR12526:SF595">
    <property type="entry name" value="BLL5217 PROTEIN"/>
    <property type="match status" value="1"/>
</dbReference>
<feature type="compositionally biased region" description="Polar residues" evidence="3">
    <location>
        <begin position="353"/>
        <end position="366"/>
    </location>
</feature>
<dbReference type="Gene3D" id="3.40.50.2000">
    <property type="entry name" value="Glycogen Phosphorylase B"/>
    <property type="match status" value="2"/>
</dbReference>
<feature type="compositionally biased region" description="Pro residues" evidence="3">
    <location>
        <begin position="432"/>
        <end position="442"/>
    </location>
</feature>
<dbReference type="CDD" id="cd03802">
    <property type="entry name" value="GT4_AviGT4-like"/>
    <property type="match status" value="1"/>
</dbReference>
<keyword evidence="2 6" id="KW-0808">Transferase</keyword>
<feature type="compositionally biased region" description="Low complexity" evidence="3">
    <location>
        <begin position="408"/>
        <end position="424"/>
    </location>
</feature>
<feature type="region of interest" description="Disordered" evidence="3">
    <location>
        <begin position="467"/>
        <end position="533"/>
    </location>
</feature>
<dbReference type="EMBL" id="CP059399">
    <property type="protein sequence ID" value="QLY34153.1"/>
    <property type="molecule type" value="Genomic_DNA"/>
</dbReference>
<keyword evidence="7" id="KW-1185">Reference proteome</keyword>
<protein>
    <submittedName>
        <fullName evidence="6">Glycosyltransferase</fullName>
    </submittedName>
</protein>
<sequence length="533" mass="55934">MVVPPYFDTPPKAYGGVEAVVADLVDALVDRGHEVTLLGAGENGTRAQRFVPLWDRIQAERLGDPFPEVVHALKVRRALERLAVGDGFDLVHDHTFAGVLNLPAYRDLGLPLVITVHGPVDGDPYIYYSELGDDAHLVAISDRQRRNAPDLNWVGRVHNALRVEDWPFRAEKEDYALFLGRFTECKAPHLALEAAHAADLPLILAGKCAEPPEVKYFDSAVRPLLTERDTMFGMADAAAKRELLSRARCLLFPVRWEEPFGMVMIEAMVCGTPVVALRGGAVGEVIVDGVTGRICDDPAELPAAVKEVQTYDPEAMRAHVIEHFGADTLGRGYEEIYREVARTRKPRRGRVTTIHTWTSSTHQSVPSAAKAAGTGPGRASAPIPTTRATAAPGRASGTAGRGSGGPAARGNAAGRAPKARATGPDTSRVPAPALPPVDPIPDPVLLTGEGIVAGSMLSAGGVNPGATAGGSPVPGVGSAEGSEADFGRLPLPGSALEARLSGCAGTASHATGSAPVPEPGVVPETGASEEGFE</sequence>
<reference evidence="6 7" key="1">
    <citation type="submission" date="2020-07" db="EMBL/GenBank/DDBJ databases">
        <authorList>
            <person name="Zhuang K."/>
            <person name="Ran Y."/>
        </authorList>
    </citation>
    <scope>NUCLEOTIDE SEQUENCE [LARGE SCALE GENOMIC DNA]</scope>
    <source>
        <strain evidence="6 7">WCH-YHL-001</strain>
    </source>
</reference>
<evidence type="ECO:0000313" key="6">
    <source>
        <dbReference type="EMBL" id="QLY34153.1"/>
    </source>
</evidence>
<proteinExistence type="predicted"/>
<dbReference type="Pfam" id="PF00534">
    <property type="entry name" value="Glycos_transf_1"/>
    <property type="match status" value="1"/>
</dbReference>
<feature type="region of interest" description="Disordered" evidence="3">
    <location>
        <begin position="347"/>
        <end position="442"/>
    </location>
</feature>
<dbReference type="PANTHER" id="PTHR12526">
    <property type="entry name" value="GLYCOSYLTRANSFERASE"/>
    <property type="match status" value="1"/>
</dbReference>
<dbReference type="InterPro" id="IPR028098">
    <property type="entry name" value="Glyco_trans_4-like_N"/>
</dbReference>
<feature type="domain" description="Glycosyltransferase subfamily 4-like N-terminal" evidence="5">
    <location>
        <begin position="14"/>
        <end position="137"/>
    </location>
</feature>
<evidence type="ECO:0000256" key="1">
    <source>
        <dbReference type="ARBA" id="ARBA00022676"/>
    </source>
</evidence>
<evidence type="ECO:0000256" key="3">
    <source>
        <dbReference type="SAM" id="MobiDB-lite"/>
    </source>
</evidence>
<evidence type="ECO:0000256" key="2">
    <source>
        <dbReference type="ARBA" id="ARBA00022679"/>
    </source>
</evidence>
<dbReference type="KEGG" id="nhu:H0264_05760"/>
<evidence type="ECO:0000259" key="5">
    <source>
        <dbReference type="Pfam" id="PF13439"/>
    </source>
</evidence>
<dbReference type="GO" id="GO:0016757">
    <property type="term" value="F:glycosyltransferase activity"/>
    <property type="evidence" value="ECO:0007669"/>
    <property type="project" value="UniProtKB-KW"/>
</dbReference>
<dbReference type="SUPFAM" id="SSF53756">
    <property type="entry name" value="UDP-Glycosyltransferase/glycogen phosphorylase"/>
    <property type="match status" value="1"/>
</dbReference>
<evidence type="ECO:0000259" key="4">
    <source>
        <dbReference type="Pfam" id="PF00534"/>
    </source>
</evidence>
<keyword evidence="1" id="KW-0328">Glycosyltransferase</keyword>
<dbReference type="InterPro" id="IPR001296">
    <property type="entry name" value="Glyco_trans_1"/>
</dbReference>
<dbReference type="AlphaFoldDB" id="A0A7D6VFX3"/>
<dbReference type="Pfam" id="PF13439">
    <property type="entry name" value="Glyco_transf_4"/>
    <property type="match status" value="1"/>
</dbReference>
<organism evidence="6 7">
    <name type="scientific">Nocardia huaxiensis</name>
    <dbReference type="NCBI Taxonomy" id="2755382"/>
    <lineage>
        <taxon>Bacteria</taxon>
        <taxon>Bacillati</taxon>
        <taxon>Actinomycetota</taxon>
        <taxon>Actinomycetes</taxon>
        <taxon>Mycobacteriales</taxon>
        <taxon>Nocardiaceae</taxon>
        <taxon>Nocardia</taxon>
    </lineage>
</organism>
<dbReference type="Proteomes" id="UP000515512">
    <property type="component" value="Chromosome"/>
</dbReference>
<feature type="domain" description="Glycosyl transferase family 1" evidence="4">
    <location>
        <begin position="170"/>
        <end position="306"/>
    </location>
</feature>
<accession>A0A7D6VFX3</accession>